<gene>
    <name evidence="1" type="ORF">ACFP1B_28820</name>
</gene>
<reference evidence="2" key="1">
    <citation type="journal article" date="2019" name="Int. J. Syst. Evol. Microbiol.">
        <title>The Global Catalogue of Microorganisms (GCM) 10K type strain sequencing project: providing services to taxonomists for standard genome sequencing and annotation.</title>
        <authorList>
            <consortium name="The Broad Institute Genomics Platform"/>
            <consortium name="The Broad Institute Genome Sequencing Center for Infectious Disease"/>
            <person name="Wu L."/>
            <person name="Ma J."/>
        </authorList>
    </citation>
    <scope>NUCLEOTIDE SEQUENCE [LARGE SCALE GENOMIC DNA]</scope>
    <source>
        <strain evidence="2">JCM 4147</strain>
    </source>
</reference>
<accession>A0ABW1GRB7</accession>
<name>A0ABW1GRB7_9ACTN</name>
<sequence length="201" mass="22803">MQRFTEDDFGLTWLMNSFHADWTSCAGSEVGALGLALWDELDPRQVMSLRRDAASLMERLPAGTVERLWDSGVEFPGFFGPRVPSGTLWMRLIVRECDAWLSRNRTVPLGKADQEEGFDHADAVLGELEEEVDHLGEELTSALIQCVRCCTPDLAFRILLQALECKGQQIDRSRYERLEGIGTNLRYGKFLVSRLEHLVTR</sequence>
<proteinExistence type="predicted"/>
<organism evidence="1 2">
    <name type="scientific">Streptomyces pulveraceus</name>
    <dbReference type="NCBI Taxonomy" id="68258"/>
    <lineage>
        <taxon>Bacteria</taxon>
        <taxon>Bacillati</taxon>
        <taxon>Actinomycetota</taxon>
        <taxon>Actinomycetes</taxon>
        <taxon>Kitasatosporales</taxon>
        <taxon>Streptomycetaceae</taxon>
        <taxon>Streptomyces</taxon>
    </lineage>
</organism>
<keyword evidence="2" id="KW-1185">Reference proteome</keyword>
<protein>
    <submittedName>
        <fullName evidence="1">Uncharacterized protein</fullName>
    </submittedName>
</protein>
<evidence type="ECO:0000313" key="2">
    <source>
        <dbReference type="Proteomes" id="UP001596200"/>
    </source>
</evidence>
<dbReference type="EMBL" id="JBHSPU010000026">
    <property type="protein sequence ID" value="MFC5917400.1"/>
    <property type="molecule type" value="Genomic_DNA"/>
</dbReference>
<dbReference type="Proteomes" id="UP001596200">
    <property type="component" value="Unassembled WGS sequence"/>
</dbReference>
<evidence type="ECO:0000313" key="1">
    <source>
        <dbReference type="EMBL" id="MFC5917400.1"/>
    </source>
</evidence>
<comment type="caution">
    <text evidence="1">The sequence shown here is derived from an EMBL/GenBank/DDBJ whole genome shotgun (WGS) entry which is preliminary data.</text>
</comment>
<dbReference type="RefSeq" id="WP_344507463.1">
    <property type="nucleotide sequence ID" value="NZ_BAAATU010000001.1"/>
</dbReference>